<sequence length="395" mass="45114">MGFENGGRRRTPQEILEEIQRSNRGYLKIFLGAAPGVGKTVAMLREANEMLRQGIDIVVGIVETHGRKGTEEAIGNLPVLPLKPIEYKGRTFYELDVEGVLRRRPQFVVVDELAHTNVPGSKNRKRYEDVLEILEAGISVLTTMNVQHLESLHNTVEELTGVTVNERVPDWILDVANEVQIVDISPEKLIERLKAGQVYPDPRKIEQALRNYFRPENLTILRELALRELADDVDERLEQLTGRTGEEGEEEHAPVCHRILVAVDNDKNAERLIRRGWRVAKRLKGDLLVLHVITRSNRRHAEEERRKLRKIEEIAKDLGAKFYVEYSLGKRPVDVIVDFVKKHGVTQVILGESARSRLKEILFGSIATHILRKTKYVDVLIVADVPEEEREREAP</sequence>
<feature type="domain" description="Signal transduction histidine kinase osmosensitive K+ channel sensor N-terminal" evidence="5">
    <location>
        <begin position="24"/>
        <end position="233"/>
    </location>
</feature>
<dbReference type="PANTHER" id="PTHR45569:SF1">
    <property type="entry name" value="SENSOR PROTEIN KDPD"/>
    <property type="match status" value="1"/>
</dbReference>
<comment type="caution">
    <text evidence="6">The sequence shown here is derived from an EMBL/GenBank/DDBJ whole genome shotgun (WGS) entry which is preliminary data.</text>
</comment>
<dbReference type="InterPro" id="IPR003852">
    <property type="entry name" value="Sig_transdc_His_kinase_KdpD_N"/>
</dbReference>
<dbReference type="Gene3D" id="3.40.50.300">
    <property type="entry name" value="P-loop containing nucleotide triphosphate hydrolases"/>
    <property type="match status" value="1"/>
</dbReference>
<gene>
    <name evidence="6" type="ORF">C7438_0902</name>
</gene>
<dbReference type="Proteomes" id="UP000267019">
    <property type="component" value="Unassembled WGS sequence"/>
</dbReference>
<dbReference type="InterPro" id="IPR052023">
    <property type="entry name" value="Histidine_kinase_KdpD"/>
</dbReference>
<feature type="domain" description="UspA" evidence="4">
    <location>
        <begin position="257"/>
        <end position="382"/>
    </location>
</feature>
<organism evidence="6 7">
    <name type="scientific">Brockia lithotrophica</name>
    <dbReference type="NCBI Taxonomy" id="933949"/>
    <lineage>
        <taxon>Bacteria</taxon>
        <taxon>Bacillati</taxon>
        <taxon>Bacillota</taxon>
        <taxon>Bacilli</taxon>
        <taxon>Bacillales</taxon>
        <taxon>Bacillales Family X. Incertae Sedis</taxon>
        <taxon>Brockia</taxon>
    </lineage>
</organism>
<dbReference type="Pfam" id="PF00582">
    <property type="entry name" value="Usp"/>
    <property type="match status" value="1"/>
</dbReference>
<reference evidence="6 7" key="1">
    <citation type="submission" date="2018-10" db="EMBL/GenBank/DDBJ databases">
        <title>Genomic Encyclopedia of Type Strains, Phase IV (KMG-IV): sequencing the most valuable type-strain genomes for metagenomic binning, comparative biology and taxonomic classification.</title>
        <authorList>
            <person name="Goeker M."/>
        </authorList>
    </citation>
    <scope>NUCLEOTIDE SEQUENCE [LARGE SCALE GENOMIC DNA]</scope>
    <source>
        <strain evidence="6 7">DSM 22653</strain>
    </source>
</reference>
<protein>
    <submittedName>
        <fullName evidence="6">Two-component system sensor histidine kinase KdpD</fullName>
    </submittedName>
</protein>
<evidence type="ECO:0000256" key="2">
    <source>
        <dbReference type="ARBA" id="ARBA00022777"/>
    </source>
</evidence>
<keyword evidence="2 6" id="KW-0418">Kinase</keyword>
<keyword evidence="1" id="KW-0808">Transferase</keyword>
<dbReference type="CDD" id="cd01987">
    <property type="entry name" value="USP_KdpD-like"/>
    <property type="match status" value="1"/>
</dbReference>
<dbReference type="GO" id="GO:0005737">
    <property type="term" value="C:cytoplasm"/>
    <property type="evidence" value="ECO:0007669"/>
    <property type="project" value="UniProtKB-ARBA"/>
</dbReference>
<dbReference type="OrthoDB" id="9806130at2"/>
<evidence type="ECO:0000256" key="3">
    <source>
        <dbReference type="ARBA" id="ARBA00023012"/>
    </source>
</evidence>
<dbReference type="SUPFAM" id="SSF52540">
    <property type="entry name" value="P-loop containing nucleoside triphosphate hydrolases"/>
    <property type="match status" value="1"/>
</dbReference>
<dbReference type="GO" id="GO:0000155">
    <property type="term" value="F:phosphorelay sensor kinase activity"/>
    <property type="evidence" value="ECO:0007669"/>
    <property type="project" value="InterPro"/>
</dbReference>
<evidence type="ECO:0000313" key="6">
    <source>
        <dbReference type="EMBL" id="RKQ85507.1"/>
    </source>
</evidence>
<dbReference type="Pfam" id="PF02702">
    <property type="entry name" value="KdpD"/>
    <property type="match status" value="1"/>
</dbReference>
<proteinExistence type="predicted"/>
<dbReference type="AlphaFoldDB" id="A0A660KYT5"/>
<dbReference type="Gene3D" id="3.40.50.620">
    <property type="entry name" value="HUPs"/>
    <property type="match status" value="1"/>
</dbReference>
<dbReference type="SUPFAM" id="SSF52402">
    <property type="entry name" value="Adenine nucleotide alpha hydrolases-like"/>
    <property type="match status" value="1"/>
</dbReference>
<dbReference type="GO" id="GO:0005886">
    <property type="term" value="C:plasma membrane"/>
    <property type="evidence" value="ECO:0007669"/>
    <property type="project" value="TreeGrafter"/>
</dbReference>
<evidence type="ECO:0000313" key="7">
    <source>
        <dbReference type="Proteomes" id="UP000267019"/>
    </source>
</evidence>
<dbReference type="PANTHER" id="PTHR45569">
    <property type="entry name" value="SENSOR PROTEIN KDPD"/>
    <property type="match status" value="1"/>
</dbReference>
<dbReference type="EMBL" id="RBIJ01000002">
    <property type="protein sequence ID" value="RKQ85507.1"/>
    <property type="molecule type" value="Genomic_DNA"/>
</dbReference>
<dbReference type="FunFam" id="3.40.50.300:FF:000483">
    <property type="entry name" value="Sensor histidine kinase KdpD"/>
    <property type="match status" value="1"/>
</dbReference>
<accession>A0A660KYT5</accession>
<dbReference type="InterPro" id="IPR006016">
    <property type="entry name" value="UspA"/>
</dbReference>
<dbReference type="InterPro" id="IPR014729">
    <property type="entry name" value="Rossmann-like_a/b/a_fold"/>
</dbReference>
<evidence type="ECO:0000256" key="1">
    <source>
        <dbReference type="ARBA" id="ARBA00022679"/>
    </source>
</evidence>
<evidence type="ECO:0000259" key="4">
    <source>
        <dbReference type="Pfam" id="PF00582"/>
    </source>
</evidence>
<evidence type="ECO:0000259" key="5">
    <source>
        <dbReference type="Pfam" id="PF02702"/>
    </source>
</evidence>
<keyword evidence="3" id="KW-0902">Two-component regulatory system</keyword>
<name>A0A660KYT5_9BACL</name>
<dbReference type="RefSeq" id="WP_121444317.1">
    <property type="nucleotide sequence ID" value="NZ_RBIJ01000002.1"/>
</dbReference>
<keyword evidence="7" id="KW-1185">Reference proteome</keyword>
<dbReference type="InterPro" id="IPR027417">
    <property type="entry name" value="P-loop_NTPase"/>
</dbReference>